<proteinExistence type="predicted"/>
<organism evidence="2 3">
    <name type="scientific">Mesoplasma tabanidae</name>
    <dbReference type="NCBI Taxonomy" id="219745"/>
    <lineage>
        <taxon>Bacteria</taxon>
        <taxon>Bacillati</taxon>
        <taxon>Mycoplasmatota</taxon>
        <taxon>Mollicutes</taxon>
        <taxon>Entomoplasmatales</taxon>
        <taxon>Entomoplasmataceae</taxon>
        <taxon>Mesoplasma</taxon>
    </lineage>
</organism>
<dbReference type="EMBL" id="CP024969">
    <property type="protein sequence ID" value="ATZ21704.1"/>
    <property type="molecule type" value="Genomic_DNA"/>
</dbReference>
<dbReference type="Pfam" id="PF03382">
    <property type="entry name" value="DUF285"/>
    <property type="match status" value="2"/>
</dbReference>
<gene>
    <name evidence="2" type="ORF">MTABA_v1c05060</name>
</gene>
<dbReference type="OrthoDB" id="392103at2"/>
<dbReference type="Proteomes" id="UP000232223">
    <property type="component" value="Chromosome"/>
</dbReference>
<dbReference type="InterPro" id="IPR011889">
    <property type="entry name" value="Liste_lipo_26"/>
</dbReference>
<evidence type="ECO:0008006" key="4">
    <source>
        <dbReference type="Google" id="ProtNLM"/>
    </source>
</evidence>
<dbReference type="RefSeq" id="WP_100679629.1">
    <property type="nucleotide sequence ID" value="NZ_CP024969.1"/>
</dbReference>
<keyword evidence="3" id="KW-1185">Reference proteome</keyword>
<dbReference type="AlphaFoldDB" id="A0A2K8P4M7"/>
<dbReference type="InterPro" id="IPR005046">
    <property type="entry name" value="DUF285"/>
</dbReference>
<feature type="chain" id="PRO_5014675095" description="Lipoprotein" evidence="1">
    <location>
        <begin position="22"/>
        <end position="721"/>
    </location>
</feature>
<evidence type="ECO:0000256" key="1">
    <source>
        <dbReference type="SAM" id="SignalP"/>
    </source>
</evidence>
<protein>
    <recommendedName>
        <fullName evidence="4">Lipoprotein</fullName>
    </recommendedName>
</protein>
<reference evidence="2 3" key="1">
    <citation type="submission" date="2017-11" db="EMBL/GenBank/DDBJ databases">
        <title>Genome sequence of Mesoplasma tabanidae BARC 857 (ATCC 49584).</title>
        <authorList>
            <person name="Lo W.-S."/>
            <person name="Kuo C.-H."/>
        </authorList>
    </citation>
    <scope>NUCLEOTIDE SEQUENCE [LARGE SCALE GENOMIC DNA]</scope>
    <source>
        <strain evidence="2 3">BARC 857</strain>
    </source>
</reference>
<keyword evidence="1" id="KW-0732">Signal</keyword>
<evidence type="ECO:0000313" key="3">
    <source>
        <dbReference type="Proteomes" id="UP000232223"/>
    </source>
</evidence>
<feature type="signal peptide" evidence="1">
    <location>
        <begin position="1"/>
        <end position="21"/>
    </location>
</feature>
<sequence>MKKLLVFFACLSLTANLIILAVSCSKETIHLEDLDSVILNKNLNKLEGNDEQTVKNALSKENPTLDISEIKLTIAAVSKNVETKNYTVTVEPIDNSNVYSGKVHDITFYTETIHIQDLDSVILNKNLNKLEGNDEQTVKNALSKENPTLDISEIKLTIAAVSKNVETKNYTVTVEPIDNSNVYSGKVHDITFYTETINLQDLDNVILNKNLNKLEDNDEQTVKNALSKENPTLDISEIKLTIAAVSKNVETKNYTVTVEPIDNSNVYSGKVHDITFYTETINLQDLDNVILNKNLNKLEDNDEQTVKNALSKENPTLDISEIKLTIAAVSKNVETKNYTVTVEPIDNSNVYSGKVEGIVFYTEKISRQNLSNVVLRKNLSKIKNNEFDTILLALKNKNEELVTEEIKIDNVQGWQTNYESKKYKVIISAIPNSNLYFGKVEEIYFWNETYVDNLTYYVDKNTLDEKSIDGSAPDGTNKITHIGYSSDKQAYKLPKSTIYVPDVISPEITNISSLFENVGNSGDQLTFPGISYWETSNIIDMSNLFNNARIKDVNFSNWDTSNVINMRLMFYNVDFLNNSFSNWNTSKVKDMSYMFQRSGKFSHNESFCFLKWDTSNVVNMEGMFLEAFPWLLNNGISNWKTHNVENMDSMFANTNFNVDISRWVTSKVTNMSFMFYNCSSFNFNLSEWDVDNVDKHDNYDTGTSQWSPAYKPNFKQKLCTQ</sequence>
<dbReference type="PROSITE" id="PS51257">
    <property type="entry name" value="PROKAR_LIPOPROTEIN"/>
    <property type="match status" value="1"/>
</dbReference>
<dbReference type="KEGG" id="mtab:MTABA_v1c05060"/>
<accession>A0A2K8P4M7</accession>
<name>A0A2K8P4M7_9MOLU</name>
<dbReference type="NCBIfam" id="TIGR02167">
    <property type="entry name" value="Liste_lipo_26"/>
    <property type="match status" value="1"/>
</dbReference>
<evidence type="ECO:0000313" key="2">
    <source>
        <dbReference type="EMBL" id="ATZ21704.1"/>
    </source>
</evidence>